<protein>
    <submittedName>
        <fullName evidence="2">Uncharacterized protein</fullName>
    </submittedName>
</protein>
<organism evidence="2 3">
    <name type="scientific">Varibaculum cambriense</name>
    <dbReference type="NCBI Taxonomy" id="184870"/>
    <lineage>
        <taxon>Bacteria</taxon>
        <taxon>Bacillati</taxon>
        <taxon>Actinomycetota</taxon>
        <taxon>Actinomycetes</taxon>
        <taxon>Actinomycetales</taxon>
        <taxon>Actinomycetaceae</taxon>
        <taxon>Varibaculum</taxon>
    </lineage>
</organism>
<comment type="caution">
    <text evidence="2">The sequence shown here is derived from an EMBL/GenBank/DDBJ whole genome shotgun (WGS) entry which is preliminary data.</text>
</comment>
<evidence type="ECO:0000313" key="3">
    <source>
        <dbReference type="Proteomes" id="UP001200537"/>
    </source>
</evidence>
<proteinExistence type="predicted"/>
<name>A0AAJ1BCP2_9ACTO</name>
<dbReference type="Proteomes" id="UP001200537">
    <property type="component" value="Unassembled WGS sequence"/>
</dbReference>
<reference evidence="2" key="1">
    <citation type="submission" date="2022-01" db="EMBL/GenBank/DDBJ databases">
        <title>Collection of gut derived symbiotic bacterial strains cultured from healthy donors.</title>
        <authorList>
            <person name="Lin H."/>
            <person name="Kohout C."/>
            <person name="Waligurski E."/>
            <person name="Pamer E.G."/>
        </authorList>
    </citation>
    <scope>NUCLEOTIDE SEQUENCE</scope>
    <source>
        <strain evidence="2">DFI.7.46</strain>
    </source>
</reference>
<evidence type="ECO:0000313" key="2">
    <source>
        <dbReference type="EMBL" id="MCG4618449.1"/>
    </source>
</evidence>
<feature type="region of interest" description="Disordered" evidence="1">
    <location>
        <begin position="403"/>
        <end position="431"/>
    </location>
</feature>
<sequence length="431" mass="46942">MSEPIWQTLCALDDQVTWARLLNSMPRFYHYSPANAYQIAAWQAELAKTIPNLAIGELALTRAGWNYLTAGGKGRAIKKTAKPLTLTFLDLEGQEQTCQIYTYSQTYGRKIRKEALPTPLAPPALQDRLHTLLARRSLSVTRSAAAPSGGHLSENRSSIELPEKPLTPPLIHATCHIIDQTGNPQINHDGSGEIVAQAVTYALCKHIGDPDSPPPPSPPARWAGGDQILAADIYSRTIYAIRKILAGLEDDPKPLLGKAALRRIENARTAALMPSPVTSNPGNASNTGIADAPVNPEPRPIIPVVPLSLFTPNQRGQDLNLTIAANPPDNEAEKLASRLRTLKVAFNTCRLDQNPDLVQAGEKAGYKTGPILFAGSTPLMEGAAWHDIMQATKKARALLPVEKRPESRVRGQKPYQLSRIRTRPETALKPQ</sequence>
<dbReference type="RefSeq" id="WP_238128318.1">
    <property type="nucleotide sequence ID" value="NZ_JAKNHJ010000016.1"/>
</dbReference>
<gene>
    <name evidence="2" type="ORF">L0M99_08105</name>
</gene>
<accession>A0AAJ1BCP2</accession>
<dbReference type="AlphaFoldDB" id="A0AAJ1BCP2"/>
<evidence type="ECO:0000256" key="1">
    <source>
        <dbReference type="SAM" id="MobiDB-lite"/>
    </source>
</evidence>
<feature type="region of interest" description="Disordered" evidence="1">
    <location>
        <begin position="144"/>
        <end position="164"/>
    </location>
</feature>
<feature type="compositionally biased region" description="Basic and acidic residues" evidence="1">
    <location>
        <begin position="422"/>
        <end position="431"/>
    </location>
</feature>
<dbReference type="EMBL" id="JAKNHJ010000016">
    <property type="protein sequence ID" value="MCG4618449.1"/>
    <property type="molecule type" value="Genomic_DNA"/>
</dbReference>